<sequence>MTSKKNCILSYSCNPPPEKYEPEEKECPRCGARLKIKKTQKRRLVTPEKDTKVVEAIKSCDCSNETFVSKLRKLTPFKSPYSFDLLAQIGRSRFEDHRVILDIRNMFRTASIPNTTAQRLCRRFLKYFIAVHLESSMQIKKEIEKNGGYVLQIDGTQNHGRGTRVILKDSISGIRLLSARVPSEKSDHIKH</sequence>
<proteinExistence type="predicted"/>
<gene>
    <name evidence="1" type="ORF">EF807_01885</name>
</gene>
<organism evidence="1 2">
    <name type="scientific">Candidatus Methanolliviera hydrocarbonicum</name>
    <dbReference type="NCBI Taxonomy" id="2491085"/>
    <lineage>
        <taxon>Archaea</taxon>
        <taxon>Methanobacteriati</taxon>
        <taxon>Methanobacteriota</taxon>
        <taxon>Candidatus Methanoliparia</taxon>
        <taxon>Candidatus Methanoliparales</taxon>
        <taxon>Candidatus Methanollivieraceae</taxon>
        <taxon>Candidatus Methanolliviera</taxon>
    </lineage>
</organism>
<name>A0A520KY51_9EURY</name>
<dbReference type="Proteomes" id="UP000320766">
    <property type="component" value="Unassembled WGS sequence"/>
</dbReference>
<evidence type="ECO:0000313" key="1">
    <source>
        <dbReference type="EMBL" id="RZN71971.1"/>
    </source>
</evidence>
<comment type="caution">
    <text evidence="1">The sequence shown here is derived from an EMBL/GenBank/DDBJ whole genome shotgun (WGS) entry which is preliminary data.</text>
</comment>
<dbReference type="EMBL" id="RXIL01000034">
    <property type="protein sequence ID" value="RZN71971.1"/>
    <property type="molecule type" value="Genomic_DNA"/>
</dbReference>
<reference evidence="1 2" key="1">
    <citation type="journal article" date="2019" name="Nat. Microbiol.">
        <title>Wide diversity of methane and short-chain alkane metabolisms in uncultured archaea.</title>
        <authorList>
            <person name="Borrel G."/>
            <person name="Adam P.S."/>
            <person name="McKay L.J."/>
            <person name="Chen L.X."/>
            <person name="Sierra-Garcia I.N."/>
            <person name="Sieber C.M."/>
            <person name="Letourneur Q."/>
            <person name="Ghozlane A."/>
            <person name="Andersen G.L."/>
            <person name="Li W.J."/>
            <person name="Hallam S.J."/>
            <person name="Muyzer G."/>
            <person name="de Oliveira V.M."/>
            <person name="Inskeep W.P."/>
            <person name="Banfield J.F."/>
            <person name="Gribaldo S."/>
        </authorList>
    </citation>
    <scope>NUCLEOTIDE SEQUENCE [LARGE SCALE GENOMIC DNA]</scope>
    <source>
        <strain evidence="1">NM1b</strain>
    </source>
</reference>
<evidence type="ECO:0000313" key="2">
    <source>
        <dbReference type="Proteomes" id="UP000320766"/>
    </source>
</evidence>
<dbReference type="AlphaFoldDB" id="A0A520KY51"/>
<accession>A0A520KY51</accession>
<protein>
    <submittedName>
        <fullName evidence="1">Uncharacterized protein</fullName>
    </submittedName>
</protein>